<gene>
    <name evidence="4" type="ORF">P3X46_001486</name>
</gene>
<feature type="region of interest" description="Disordered" evidence="3">
    <location>
        <begin position="237"/>
        <end position="257"/>
    </location>
</feature>
<comment type="caution">
    <text evidence="4">The sequence shown here is derived from an EMBL/GenBank/DDBJ whole genome shotgun (WGS) entry which is preliminary data.</text>
</comment>
<dbReference type="EMBL" id="JARPOI010000001">
    <property type="protein sequence ID" value="KAJ9190266.1"/>
    <property type="molecule type" value="Genomic_DNA"/>
</dbReference>
<feature type="region of interest" description="Disordered" evidence="3">
    <location>
        <begin position="109"/>
        <end position="146"/>
    </location>
</feature>
<sequence>MSVAVMDSFPLKVTNLIHVFVIHTYNICIYKFSFKNVSSFIAVVRHNIYALSSSSSSSEQELSSMGDGEERMLQAPVLASAPQQEGRHNAKHEDQWLIVEGDDDNIFNASSLDNSSTSNGSTCSSDMVDDASSPTSTLPSSSNSNNGPLFEFSELMAHLPIKRGLSKYYQGKSQSFTSLSRVTSIEDLPKKETPYMRKIKASKSYGNGLDAHKPYTLPKAIISKKVSRGLSSLSFPARRGSLLNSSRPPPAPVQKKF</sequence>
<evidence type="ECO:0008006" key="6">
    <source>
        <dbReference type="Google" id="ProtNLM"/>
    </source>
</evidence>
<dbReference type="PANTHER" id="PTHR33172:SF104">
    <property type="entry name" value="OS02G0227100 PROTEIN"/>
    <property type="match status" value="1"/>
</dbReference>
<feature type="compositionally biased region" description="Low complexity" evidence="3">
    <location>
        <begin position="132"/>
        <end position="146"/>
    </location>
</feature>
<feature type="compositionally biased region" description="Low complexity" evidence="3">
    <location>
        <begin position="109"/>
        <end position="125"/>
    </location>
</feature>
<evidence type="ECO:0000313" key="5">
    <source>
        <dbReference type="Proteomes" id="UP001174677"/>
    </source>
</evidence>
<proteinExistence type="predicted"/>
<evidence type="ECO:0000256" key="2">
    <source>
        <dbReference type="ARBA" id="ARBA00023242"/>
    </source>
</evidence>
<evidence type="ECO:0000256" key="1">
    <source>
        <dbReference type="ARBA" id="ARBA00004123"/>
    </source>
</evidence>
<protein>
    <recommendedName>
        <fullName evidence="6">Oxidative stress 3</fullName>
    </recommendedName>
</protein>
<reference evidence="4" key="1">
    <citation type="journal article" date="2023" name="Plant Biotechnol. J.">
        <title>Chromosome-level wild Hevea brasiliensis genome provides new tools for genomic-assisted breeding and valuable loci to elevate rubber yield.</title>
        <authorList>
            <person name="Cheng H."/>
            <person name="Song X."/>
            <person name="Hu Y."/>
            <person name="Wu T."/>
            <person name="Yang Q."/>
            <person name="An Z."/>
            <person name="Feng S."/>
            <person name="Deng Z."/>
            <person name="Wu W."/>
            <person name="Zeng X."/>
            <person name="Tu M."/>
            <person name="Wang X."/>
            <person name="Huang H."/>
        </authorList>
    </citation>
    <scope>NUCLEOTIDE SEQUENCE</scope>
    <source>
        <strain evidence="4">MT/VB/25A 57/8</strain>
    </source>
</reference>
<name>A0ABQ9NFG3_HEVBR</name>
<evidence type="ECO:0000256" key="3">
    <source>
        <dbReference type="SAM" id="MobiDB-lite"/>
    </source>
</evidence>
<keyword evidence="2" id="KW-0539">Nucleus</keyword>
<dbReference type="PANTHER" id="PTHR33172">
    <property type="entry name" value="OS08G0516900 PROTEIN"/>
    <property type="match status" value="1"/>
</dbReference>
<comment type="subcellular location">
    <subcellularLocation>
        <location evidence="1">Nucleus</location>
    </subcellularLocation>
</comment>
<dbReference type="Proteomes" id="UP001174677">
    <property type="component" value="Chromosome 1"/>
</dbReference>
<feature type="compositionally biased region" description="Pro residues" evidence="3">
    <location>
        <begin position="247"/>
        <end position="257"/>
    </location>
</feature>
<accession>A0ABQ9NFG3</accession>
<evidence type="ECO:0000313" key="4">
    <source>
        <dbReference type="EMBL" id="KAJ9190266.1"/>
    </source>
</evidence>
<dbReference type="InterPro" id="IPR051992">
    <property type="entry name" value="OxStress_Response_Reg"/>
</dbReference>
<organism evidence="4 5">
    <name type="scientific">Hevea brasiliensis</name>
    <name type="common">Para rubber tree</name>
    <name type="synonym">Siphonia brasiliensis</name>
    <dbReference type="NCBI Taxonomy" id="3981"/>
    <lineage>
        <taxon>Eukaryota</taxon>
        <taxon>Viridiplantae</taxon>
        <taxon>Streptophyta</taxon>
        <taxon>Embryophyta</taxon>
        <taxon>Tracheophyta</taxon>
        <taxon>Spermatophyta</taxon>
        <taxon>Magnoliopsida</taxon>
        <taxon>eudicotyledons</taxon>
        <taxon>Gunneridae</taxon>
        <taxon>Pentapetalae</taxon>
        <taxon>rosids</taxon>
        <taxon>fabids</taxon>
        <taxon>Malpighiales</taxon>
        <taxon>Euphorbiaceae</taxon>
        <taxon>Crotonoideae</taxon>
        <taxon>Micrandreae</taxon>
        <taxon>Hevea</taxon>
    </lineage>
</organism>
<keyword evidence="5" id="KW-1185">Reference proteome</keyword>